<gene>
    <name evidence="1" type="ORF">M422DRAFT_180760</name>
</gene>
<proteinExistence type="predicted"/>
<dbReference type="InterPro" id="IPR011990">
    <property type="entry name" value="TPR-like_helical_dom_sf"/>
</dbReference>
<dbReference type="EMBL" id="KN837188">
    <property type="protein sequence ID" value="KIJ35468.1"/>
    <property type="molecule type" value="Genomic_DNA"/>
</dbReference>
<dbReference type="SMART" id="SM00028">
    <property type="entry name" value="TPR"/>
    <property type="match status" value="3"/>
</dbReference>
<dbReference type="HOGENOM" id="CLU_082827_0_0_1"/>
<organism evidence="1 2">
    <name type="scientific">Sphaerobolus stellatus (strain SS14)</name>
    <dbReference type="NCBI Taxonomy" id="990650"/>
    <lineage>
        <taxon>Eukaryota</taxon>
        <taxon>Fungi</taxon>
        <taxon>Dikarya</taxon>
        <taxon>Basidiomycota</taxon>
        <taxon>Agaricomycotina</taxon>
        <taxon>Agaricomycetes</taxon>
        <taxon>Phallomycetidae</taxon>
        <taxon>Geastrales</taxon>
        <taxon>Sphaerobolaceae</taxon>
        <taxon>Sphaerobolus</taxon>
    </lineage>
</organism>
<dbReference type="Proteomes" id="UP000054279">
    <property type="component" value="Unassembled WGS sequence"/>
</dbReference>
<dbReference type="GO" id="GO:0006383">
    <property type="term" value="P:transcription by RNA polymerase III"/>
    <property type="evidence" value="ECO:0007669"/>
    <property type="project" value="InterPro"/>
</dbReference>
<dbReference type="InterPro" id="IPR019734">
    <property type="entry name" value="TPR_rpt"/>
</dbReference>
<dbReference type="OrthoDB" id="9991317at2759"/>
<feature type="non-terminal residue" evidence="1">
    <location>
        <position position="1"/>
    </location>
</feature>
<sequence length="286" mass="32538">PQLSQQVKALLGEGNAAYVSQNIPEAARLMEEAIWIEPRVPAAWATLALCYQDEQPEKALKLKIIRAHLVHDVDLWLSLGSESRGLGYLQQALYCYRKACTLDTSDVNAQWERASLAKELGDFRTAKTALLAILKQYPHDIVALEELRPVLVELSEITKGIELYQAAFDSYQERYPTGIGGFGDIHIIILADFYNSINDPEMAILTIRRGARWLQGRGDQRFWDNELDDREFDLPNMARRGQDPSIMVMTFPLDLNFRHRLAISQLMLGDHEEGKVCSSRSKIFLF</sequence>
<dbReference type="InterPro" id="IPR039340">
    <property type="entry name" value="Tfc4/TFIIIC-102/Sfc4"/>
</dbReference>
<name>A0A0C9TYC2_SPHS4</name>
<dbReference type="PANTHER" id="PTHR23082:SF0">
    <property type="entry name" value="GENERAL TRANSCRIPTION FACTOR 3C POLYPEPTIDE 3"/>
    <property type="match status" value="1"/>
</dbReference>
<reference evidence="1 2" key="1">
    <citation type="submission" date="2014-06" db="EMBL/GenBank/DDBJ databases">
        <title>Evolutionary Origins and Diversification of the Mycorrhizal Mutualists.</title>
        <authorList>
            <consortium name="DOE Joint Genome Institute"/>
            <consortium name="Mycorrhizal Genomics Consortium"/>
            <person name="Kohler A."/>
            <person name="Kuo A."/>
            <person name="Nagy L.G."/>
            <person name="Floudas D."/>
            <person name="Copeland A."/>
            <person name="Barry K.W."/>
            <person name="Cichocki N."/>
            <person name="Veneault-Fourrey C."/>
            <person name="LaButti K."/>
            <person name="Lindquist E.A."/>
            <person name="Lipzen A."/>
            <person name="Lundell T."/>
            <person name="Morin E."/>
            <person name="Murat C."/>
            <person name="Riley R."/>
            <person name="Ohm R."/>
            <person name="Sun H."/>
            <person name="Tunlid A."/>
            <person name="Henrissat B."/>
            <person name="Grigoriev I.V."/>
            <person name="Hibbett D.S."/>
            <person name="Martin F."/>
        </authorList>
    </citation>
    <scope>NUCLEOTIDE SEQUENCE [LARGE SCALE GENOMIC DNA]</scope>
    <source>
        <strain evidence="1 2">SS14</strain>
    </source>
</reference>
<dbReference type="Pfam" id="PF13181">
    <property type="entry name" value="TPR_8"/>
    <property type="match status" value="1"/>
</dbReference>
<dbReference type="Pfam" id="PF13174">
    <property type="entry name" value="TPR_6"/>
    <property type="match status" value="1"/>
</dbReference>
<keyword evidence="2" id="KW-1185">Reference proteome</keyword>
<accession>A0A0C9TYC2</accession>
<dbReference type="SUPFAM" id="SSF48452">
    <property type="entry name" value="TPR-like"/>
    <property type="match status" value="1"/>
</dbReference>
<dbReference type="GO" id="GO:0000127">
    <property type="term" value="C:transcription factor TFIIIC complex"/>
    <property type="evidence" value="ECO:0007669"/>
    <property type="project" value="TreeGrafter"/>
</dbReference>
<dbReference type="AlphaFoldDB" id="A0A0C9TYC2"/>
<evidence type="ECO:0000313" key="1">
    <source>
        <dbReference type="EMBL" id="KIJ35468.1"/>
    </source>
</evidence>
<dbReference type="Gene3D" id="1.25.40.10">
    <property type="entry name" value="Tetratricopeptide repeat domain"/>
    <property type="match status" value="2"/>
</dbReference>
<protein>
    <submittedName>
        <fullName evidence="1">Uncharacterized protein</fullName>
    </submittedName>
</protein>
<evidence type="ECO:0000313" key="2">
    <source>
        <dbReference type="Proteomes" id="UP000054279"/>
    </source>
</evidence>
<dbReference type="PANTHER" id="PTHR23082">
    <property type="entry name" value="TRANSCRIPTION INITIATION FACTOR IIIC TFIIIC , POLYPEPTIDE 3-RELATED"/>
    <property type="match status" value="1"/>
</dbReference>